<organism evidence="2">
    <name type="scientific">Phallusia mammillata</name>
    <dbReference type="NCBI Taxonomy" id="59560"/>
    <lineage>
        <taxon>Eukaryota</taxon>
        <taxon>Metazoa</taxon>
        <taxon>Chordata</taxon>
        <taxon>Tunicata</taxon>
        <taxon>Ascidiacea</taxon>
        <taxon>Phlebobranchia</taxon>
        <taxon>Ascidiidae</taxon>
        <taxon>Phallusia</taxon>
    </lineage>
</organism>
<evidence type="ECO:0000256" key="1">
    <source>
        <dbReference type="SAM" id="Phobius"/>
    </source>
</evidence>
<feature type="transmembrane region" description="Helical" evidence="1">
    <location>
        <begin position="242"/>
        <end position="258"/>
    </location>
</feature>
<feature type="transmembrane region" description="Helical" evidence="1">
    <location>
        <begin position="160"/>
        <end position="188"/>
    </location>
</feature>
<gene>
    <name evidence="2" type="primary">LOC100186076-001</name>
</gene>
<feature type="transmembrane region" description="Helical" evidence="1">
    <location>
        <begin position="7"/>
        <end position="25"/>
    </location>
</feature>
<feature type="transmembrane region" description="Helical" evidence="1">
    <location>
        <begin position="120"/>
        <end position="139"/>
    </location>
</feature>
<feature type="transmembrane region" description="Helical" evidence="1">
    <location>
        <begin position="270"/>
        <end position="294"/>
    </location>
</feature>
<keyword evidence="1" id="KW-0812">Transmembrane</keyword>
<dbReference type="PANTHER" id="PTHR33802">
    <property type="entry name" value="SI:CH211-161H7.5-RELATED"/>
    <property type="match status" value="1"/>
</dbReference>
<dbReference type="EMBL" id="LR787115">
    <property type="protein sequence ID" value="CAB3262977.1"/>
    <property type="molecule type" value="mRNA"/>
</dbReference>
<reference evidence="2" key="1">
    <citation type="submission" date="2020-04" db="EMBL/GenBank/DDBJ databases">
        <authorList>
            <person name="Neveu A P."/>
        </authorList>
    </citation>
    <scope>NUCLEOTIDE SEQUENCE</scope>
    <source>
        <tissue evidence="2">Whole embryo</tissue>
    </source>
</reference>
<feature type="transmembrane region" description="Helical" evidence="1">
    <location>
        <begin position="53"/>
        <end position="76"/>
    </location>
</feature>
<accession>A0A6F9DHP4</accession>
<protein>
    <submittedName>
        <fullName evidence="2">Uncharacterized protein LOC100186076</fullName>
    </submittedName>
</protein>
<keyword evidence="1" id="KW-0472">Membrane</keyword>
<sequence>MDKAQLALIFLGFVCYLGSFIFAYLNTFGVEGLYFSTNGDVDNKYFQQASPKAIAFAIVWPIIYLWNLAGIVYILVSCCLADEKSPVKMTPTLVPKIFWLGYCLAFGSTVGWLFAFDREILGLSFALLLIAVLSVYLAIGTSCKVVADNVDALEANNKVVLWLMRILIQNGLSTLATWLTVATLLNLADIIIYEDSFGVTPAVLRGNISVINGSTVSLAILLVIVITWFVLENFVFEKYCRYIYTIYPVLILATSALIDKLRALPDSNQNLIMASVDLAVVLVALIARVVLAILRRNKRSQRRASLDHEMK</sequence>
<name>A0A6F9DHP4_9ASCI</name>
<keyword evidence="1" id="KW-1133">Transmembrane helix</keyword>
<feature type="transmembrane region" description="Helical" evidence="1">
    <location>
        <begin position="97"/>
        <end position="114"/>
    </location>
</feature>
<proteinExistence type="evidence at transcript level"/>
<feature type="transmembrane region" description="Helical" evidence="1">
    <location>
        <begin position="208"/>
        <end position="230"/>
    </location>
</feature>
<evidence type="ECO:0000313" key="2">
    <source>
        <dbReference type="EMBL" id="CAB3262977.1"/>
    </source>
</evidence>
<dbReference type="PANTHER" id="PTHR33802:SF1">
    <property type="entry name" value="XK-RELATED PROTEIN"/>
    <property type="match status" value="1"/>
</dbReference>
<dbReference type="AlphaFoldDB" id="A0A6F9DHP4"/>